<dbReference type="Proteomes" id="UP000264492">
    <property type="component" value="Unassembled WGS sequence"/>
</dbReference>
<name>A0A371JYI2_9GAMM</name>
<comment type="caution">
    <text evidence="2">The sequence shown here is derived from an EMBL/GenBank/DDBJ whole genome shotgun (WGS) entry which is preliminary data.</text>
</comment>
<evidence type="ECO:0000313" key="2">
    <source>
        <dbReference type="EMBL" id="RDZ26627.1"/>
    </source>
</evidence>
<evidence type="ECO:0000313" key="3">
    <source>
        <dbReference type="Proteomes" id="UP000264492"/>
    </source>
</evidence>
<dbReference type="EMBL" id="QTSU01000003">
    <property type="protein sequence ID" value="RDZ26627.1"/>
    <property type="molecule type" value="Genomic_DNA"/>
</dbReference>
<dbReference type="SUPFAM" id="SSF52091">
    <property type="entry name" value="SpoIIaa-like"/>
    <property type="match status" value="1"/>
</dbReference>
<dbReference type="InterPro" id="IPR058548">
    <property type="entry name" value="MlaB-like_STAS"/>
</dbReference>
<keyword evidence="3" id="KW-1185">Reference proteome</keyword>
<dbReference type="InterPro" id="IPR036513">
    <property type="entry name" value="STAS_dom_sf"/>
</dbReference>
<dbReference type="Pfam" id="PF13466">
    <property type="entry name" value="STAS_2"/>
    <property type="match status" value="1"/>
</dbReference>
<evidence type="ECO:0000259" key="1">
    <source>
        <dbReference type="PROSITE" id="PS50801"/>
    </source>
</evidence>
<dbReference type="InterPro" id="IPR002645">
    <property type="entry name" value="STAS_dom"/>
</dbReference>
<dbReference type="OrthoDB" id="6025652at2"/>
<accession>A0A371JYI2</accession>
<dbReference type="PROSITE" id="PS50801">
    <property type="entry name" value="STAS"/>
    <property type="match status" value="1"/>
</dbReference>
<dbReference type="AlphaFoldDB" id="A0A371JYI2"/>
<organism evidence="2 3">
    <name type="scientific">Lysobacter silvisoli</name>
    <dbReference type="NCBI Taxonomy" id="2293254"/>
    <lineage>
        <taxon>Bacteria</taxon>
        <taxon>Pseudomonadati</taxon>
        <taxon>Pseudomonadota</taxon>
        <taxon>Gammaproteobacteria</taxon>
        <taxon>Lysobacterales</taxon>
        <taxon>Lysobacteraceae</taxon>
        <taxon>Lysobacter</taxon>
    </lineage>
</organism>
<dbReference type="RefSeq" id="WP_115860840.1">
    <property type="nucleotide sequence ID" value="NZ_QTSU01000003.1"/>
</dbReference>
<reference evidence="2 3" key="1">
    <citation type="submission" date="2018-08" db="EMBL/GenBank/DDBJ databases">
        <title>Lysobacter sp. zong2l5, whole genome shotgun sequence.</title>
        <authorList>
            <person name="Zhang X."/>
            <person name="Feng G."/>
            <person name="Zhu H."/>
        </authorList>
    </citation>
    <scope>NUCLEOTIDE SEQUENCE [LARGE SCALE GENOMIC DNA]</scope>
    <source>
        <strain evidence="3">zong2l5</strain>
    </source>
</reference>
<sequence length="91" mass="9227">MAASVRREGEALVFAGALERTSVAALWRQAQPLLAGARRLELGAVEAVDSAGLALLAELAERAGAAVVGAPPGLGELRAAYRLNEGLGYAG</sequence>
<feature type="domain" description="STAS" evidence="1">
    <location>
        <begin position="40"/>
        <end position="91"/>
    </location>
</feature>
<proteinExistence type="predicted"/>
<gene>
    <name evidence="2" type="ORF">DX914_16735</name>
</gene>
<dbReference type="Gene3D" id="3.30.750.24">
    <property type="entry name" value="STAS domain"/>
    <property type="match status" value="1"/>
</dbReference>
<protein>
    <submittedName>
        <fullName evidence="2">STAS domain-containing protein</fullName>
    </submittedName>
</protein>